<dbReference type="InterPro" id="IPR050625">
    <property type="entry name" value="ParA/MinD_ATPase"/>
</dbReference>
<proteinExistence type="predicted"/>
<gene>
    <name evidence="3" type="ORF">ACFSCY_31815</name>
</gene>
<keyword evidence="4" id="KW-1185">Reference proteome</keyword>
<feature type="non-terminal residue" evidence="3">
    <location>
        <position position="1"/>
    </location>
</feature>
<dbReference type="Pfam" id="PF01656">
    <property type="entry name" value="CbiA"/>
    <property type="match status" value="1"/>
</dbReference>
<protein>
    <submittedName>
        <fullName evidence="3">MinD/ParA family protein</fullName>
    </submittedName>
</protein>
<evidence type="ECO:0000256" key="1">
    <source>
        <dbReference type="SAM" id="MobiDB-lite"/>
    </source>
</evidence>
<dbReference type="PANTHER" id="PTHR43384">
    <property type="entry name" value="SEPTUM SITE-DETERMINING PROTEIN MIND HOMOLOG, CHLOROPLASTIC-RELATED"/>
    <property type="match status" value="1"/>
</dbReference>
<sequence length="385" mass="40493">AGPGAPGRAGRRRRGRTGAQHGAPAPVESPPPVAAPVAPEPRTELPPPAPVAAAAAPPPGDGGQAGSGFTEDTIVRARTDRPEGGWRGLLYTASNGLINPGIAPEELARRDMVRRIRRPLPGPHQIAVGSINGGVGKTTVAACLGLVLAESRGDRVVALDAGSHAGTLAERLTGEVQVTVRDLLGDIDSLRSLADVARYTSLARRLQVLASEQDPAMSAAFDRDEYERVCAVLRRFYDIVITDSGTGLVHSAMEGTLAQCDSLVIVGTPNADGAGRADKTLDWLIVHGHADRVADSVVVLSCDRSTKHIDTEAVRRHFEGRCRAVVEVPHDPHLATGARIDLERIRPATHDAFLTLAALLSDRFAQQAGSRQTGAQPPAQAQSSR</sequence>
<feature type="compositionally biased region" description="Pro residues" evidence="1">
    <location>
        <begin position="44"/>
        <end position="60"/>
    </location>
</feature>
<name>A0ABW4FVN5_9PSEU</name>
<dbReference type="RefSeq" id="WP_379659997.1">
    <property type="nucleotide sequence ID" value="NZ_JBHUCP010000027.1"/>
</dbReference>
<evidence type="ECO:0000259" key="2">
    <source>
        <dbReference type="Pfam" id="PF01656"/>
    </source>
</evidence>
<dbReference type="SUPFAM" id="SSF52540">
    <property type="entry name" value="P-loop containing nucleoside triphosphate hydrolases"/>
    <property type="match status" value="1"/>
</dbReference>
<dbReference type="InterPro" id="IPR027417">
    <property type="entry name" value="P-loop_NTPase"/>
</dbReference>
<dbReference type="Gene3D" id="3.40.50.300">
    <property type="entry name" value="P-loop containing nucleotide triphosphate hydrolases"/>
    <property type="match status" value="1"/>
</dbReference>
<accession>A0ABW4FVN5</accession>
<feature type="compositionally biased region" description="Low complexity" evidence="1">
    <location>
        <begin position="17"/>
        <end position="26"/>
    </location>
</feature>
<dbReference type="InterPro" id="IPR002586">
    <property type="entry name" value="CobQ/CobB/MinD/ParA_Nub-bd_dom"/>
</dbReference>
<feature type="region of interest" description="Disordered" evidence="1">
    <location>
        <begin position="1"/>
        <end position="69"/>
    </location>
</feature>
<comment type="caution">
    <text evidence="3">The sequence shown here is derived from an EMBL/GenBank/DDBJ whole genome shotgun (WGS) entry which is preliminary data.</text>
</comment>
<reference evidence="4" key="1">
    <citation type="journal article" date="2019" name="Int. J. Syst. Evol. Microbiol.">
        <title>The Global Catalogue of Microorganisms (GCM) 10K type strain sequencing project: providing services to taxonomists for standard genome sequencing and annotation.</title>
        <authorList>
            <consortium name="The Broad Institute Genomics Platform"/>
            <consortium name="The Broad Institute Genome Sequencing Center for Infectious Disease"/>
            <person name="Wu L."/>
            <person name="Ma J."/>
        </authorList>
    </citation>
    <scope>NUCLEOTIDE SEQUENCE [LARGE SCALE GENOMIC DNA]</scope>
    <source>
        <strain evidence="4">JCM 12165</strain>
    </source>
</reference>
<dbReference type="EMBL" id="JBHUCP010000027">
    <property type="protein sequence ID" value="MFD1534016.1"/>
    <property type="molecule type" value="Genomic_DNA"/>
</dbReference>
<evidence type="ECO:0000313" key="4">
    <source>
        <dbReference type="Proteomes" id="UP001597145"/>
    </source>
</evidence>
<dbReference type="Proteomes" id="UP001597145">
    <property type="component" value="Unassembled WGS sequence"/>
</dbReference>
<feature type="domain" description="CobQ/CobB/MinD/ParA nucleotide binding" evidence="2">
    <location>
        <begin position="126"/>
        <end position="238"/>
    </location>
</feature>
<evidence type="ECO:0000313" key="3">
    <source>
        <dbReference type="EMBL" id="MFD1534016.1"/>
    </source>
</evidence>
<organism evidence="3 4">
    <name type="scientific">Pseudonocardia aurantiaca</name>
    <dbReference type="NCBI Taxonomy" id="75290"/>
    <lineage>
        <taxon>Bacteria</taxon>
        <taxon>Bacillati</taxon>
        <taxon>Actinomycetota</taxon>
        <taxon>Actinomycetes</taxon>
        <taxon>Pseudonocardiales</taxon>
        <taxon>Pseudonocardiaceae</taxon>
        <taxon>Pseudonocardia</taxon>
    </lineage>
</organism>
<dbReference type="PANTHER" id="PTHR43384:SF14">
    <property type="entry name" value="ESX-1 SECRETION-ASSOCIATED PROTEIN ESPI"/>
    <property type="match status" value="1"/>
</dbReference>